<evidence type="ECO:0000313" key="1">
    <source>
        <dbReference type="EMBL" id="KAJ9052533.1"/>
    </source>
</evidence>
<sequence>MNQLNLQKKKTPLKLAPPPNKPNNLSYRDRVNKGLETELNKEGFIPFEEAIREHTAQGNLYKTAPRSLINYAICIYVNNISKGSFTQCKDTIYKALECHFPDQQVDSNWSAAKGYLDIGFENAEMQEEALTLEICHNGIPLKIETTHYSKQRAKWVTFSNLPTNRDSNWVWEAIITGLSYYGDIKEDLIEGLKKLNA</sequence>
<dbReference type="EMBL" id="QTSX02006648">
    <property type="protein sequence ID" value="KAJ9052533.1"/>
    <property type="molecule type" value="Genomic_DNA"/>
</dbReference>
<comment type="caution">
    <text evidence="1">The sequence shown here is derived from an EMBL/GenBank/DDBJ whole genome shotgun (WGS) entry which is preliminary data.</text>
</comment>
<gene>
    <name evidence="1" type="ORF">DSO57_1033196</name>
</gene>
<evidence type="ECO:0000313" key="2">
    <source>
        <dbReference type="Proteomes" id="UP001165960"/>
    </source>
</evidence>
<organism evidence="1 2">
    <name type="scientific">Entomophthora muscae</name>
    <dbReference type="NCBI Taxonomy" id="34485"/>
    <lineage>
        <taxon>Eukaryota</taxon>
        <taxon>Fungi</taxon>
        <taxon>Fungi incertae sedis</taxon>
        <taxon>Zoopagomycota</taxon>
        <taxon>Entomophthoromycotina</taxon>
        <taxon>Entomophthoromycetes</taxon>
        <taxon>Entomophthorales</taxon>
        <taxon>Entomophthoraceae</taxon>
        <taxon>Entomophthora</taxon>
    </lineage>
</organism>
<keyword evidence="2" id="KW-1185">Reference proteome</keyword>
<proteinExistence type="predicted"/>
<name>A0ACC2RR17_9FUNG</name>
<dbReference type="Proteomes" id="UP001165960">
    <property type="component" value="Unassembled WGS sequence"/>
</dbReference>
<reference evidence="1" key="1">
    <citation type="submission" date="2022-04" db="EMBL/GenBank/DDBJ databases">
        <title>Genome of the entomopathogenic fungus Entomophthora muscae.</title>
        <authorList>
            <person name="Elya C."/>
            <person name="Lovett B.R."/>
            <person name="Lee E."/>
            <person name="Macias A.M."/>
            <person name="Hajek A.E."/>
            <person name="De Bivort B.L."/>
            <person name="Kasson M.T."/>
            <person name="De Fine Licht H.H."/>
            <person name="Stajich J.E."/>
        </authorList>
    </citation>
    <scope>NUCLEOTIDE SEQUENCE</scope>
    <source>
        <strain evidence="1">Berkeley</strain>
    </source>
</reference>
<protein>
    <submittedName>
        <fullName evidence="1">Uncharacterized protein</fullName>
    </submittedName>
</protein>
<accession>A0ACC2RR17</accession>